<dbReference type="GO" id="GO:0008643">
    <property type="term" value="P:carbohydrate transport"/>
    <property type="evidence" value="ECO:0007669"/>
    <property type="project" value="InterPro"/>
</dbReference>
<name>A0A1I6Z4B7_9HYPH</name>
<dbReference type="Proteomes" id="UP000183371">
    <property type="component" value="Unassembled WGS sequence"/>
</dbReference>
<proteinExistence type="inferred from homology"/>
<dbReference type="GO" id="GO:0016020">
    <property type="term" value="C:membrane"/>
    <property type="evidence" value="ECO:0007669"/>
    <property type="project" value="InterPro"/>
</dbReference>
<dbReference type="EMBL" id="FPBD01000002">
    <property type="protein sequence ID" value="SFT57550.1"/>
    <property type="molecule type" value="Genomic_DNA"/>
</dbReference>
<dbReference type="GO" id="GO:0015288">
    <property type="term" value="F:porin activity"/>
    <property type="evidence" value="ECO:0007669"/>
    <property type="project" value="InterPro"/>
</dbReference>
<dbReference type="InterPro" id="IPR038673">
    <property type="entry name" value="OprB_sf"/>
</dbReference>
<gene>
    <name evidence="3" type="ORF">SAMN05444141_10262</name>
</gene>
<keyword evidence="4" id="KW-1185">Reference proteome</keyword>
<reference evidence="4" key="1">
    <citation type="submission" date="2016-10" db="EMBL/GenBank/DDBJ databases">
        <authorList>
            <person name="Varghese N."/>
            <person name="Submissions S."/>
        </authorList>
    </citation>
    <scope>NUCLEOTIDE SEQUENCE [LARGE SCALE GENOMIC DNA]</scope>
    <source>
        <strain evidence="4">DSM 17465</strain>
    </source>
</reference>
<evidence type="ECO:0000313" key="4">
    <source>
        <dbReference type="Proteomes" id="UP000183371"/>
    </source>
</evidence>
<sequence>MRAFSARSFSQELRWCCWLTAACFGLCLGLGGEAYAQSGRWPLDWNSWETATGDWGGYRTKLNNMGIDPELNYTHDIMANPVGGERQSLAYAGALDASVDLDLETLLGLNGTSFSLGLYQGLGRDLSGEDINNFFDVAQIFIGDVFGISQMNFLQTLANDRIEIALGRLSAGTDFAFSEAFPLYVNTAVNGNPAQLLENVPSFTTPPFSQWGVRGTVKPEEFLYLSVAAYNADVNAQDNDTQGLNFKFNPEDGVLAIAEGGLLVGQESNGPYLPGRYMIGGYYDTSDYTSFVDPDDIIEGNWGLYFIANQMVYEEQEDQGLNVWGVFTLAPRQSINSFPYGVSGGAYYKGLFDSRDNDITAGAFYLGIYSEDLPGQTFELVFELNHRFQFNQWFYTTVDGQYVVNPNGQTNISDAWVVGLEMSVDF</sequence>
<comment type="similarity">
    <text evidence="1 2">Belongs to the OprB family.</text>
</comment>
<protein>
    <submittedName>
        <fullName evidence="3">Porin, OprB family</fullName>
    </submittedName>
</protein>
<evidence type="ECO:0000256" key="1">
    <source>
        <dbReference type="ARBA" id="ARBA00008769"/>
    </source>
</evidence>
<accession>A0A1I6Z4B7</accession>
<organism evidence="3 4">
    <name type="scientific">Pseudovibrio denitrificans</name>
    <dbReference type="NCBI Taxonomy" id="258256"/>
    <lineage>
        <taxon>Bacteria</taxon>
        <taxon>Pseudomonadati</taxon>
        <taxon>Pseudomonadota</taxon>
        <taxon>Alphaproteobacteria</taxon>
        <taxon>Hyphomicrobiales</taxon>
        <taxon>Stappiaceae</taxon>
        <taxon>Pseudovibrio</taxon>
    </lineage>
</organism>
<evidence type="ECO:0000256" key="2">
    <source>
        <dbReference type="RuleBase" id="RU363072"/>
    </source>
</evidence>
<dbReference type="Pfam" id="PF04966">
    <property type="entry name" value="OprB"/>
    <property type="match status" value="1"/>
</dbReference>
<evidence type="ECO:0000313" key="3">
    <source>
        <dbReference type="EMBL" id="SFT57550.1"/>
    </source>
</evidence>
<dbReference type="PANTHER" id="PTHR37944">
    <property type="entry name" value="PORIN B"/>
    <property type="match status" value="1"/>
</dbReference>
<dbReference type="Gene3D" id="2.40.160.180">
    <property type="entry name" value="Carbohydrate-selective porin OprB"/>
    <property type="match status" value="1"/>
</dbReference>
<dbReference type="PANTHER" id="PTHR37944:SF1">
    <property type="entry name" value="PORIN B"/>
    <property type="match status" value="1"/>
</dbReference>
<dbReference type="InterPro" id="IPR052932">
    <property type="entry name" value="OprB_Porin"/>
</dbReference>
<dbReference type="AlphaFoldDB" id="A0A1I6Z4B7"/>
<dbReference type="InterPro" id="IPR007049">
    <property type="entry name" value="Carb-sel_porin_OprB"/>
</dbReference>